<gene>
    <name evidence="10 13" type="primary">purD</name>
    <name evidence="13" type="ORF">LZC94_26905</name>
</gene>
<dbReference type="Pfam" id="PF01071">
    <property type="entry name" value="GARS_A"/>
    <property type="match status" value="1"/>
</dbReference>
<evidence type="ECO:0000256" key="6">
    <source>
        <dbReference type="ARBA" id="ARBA00022840"/>
    </source>
</evidence>
<dbReference type="Proteomes" id="UP001370348">
    <property type="component" value="Chromosome"/>
</dbReference>
<dbReference type="NCBIfam" id="TIGR00877">
    <property type="entry name" value="purD"/>
    <property type="match status" value="1"/>
</dbReference>
<dbReference type="SMART" id="SM01209">
    <property type="entry name" value="GARS_A"/>
    <property type="match status" value="1"/>
</dbReference>
<dbReference type="Gene3D" id="3.30.470.20">
    <property type="entry name" value="ATP-grasp fold, B domain"/>
    <property type="match status" value="1"/>
</dbReference>
<dbReference type="EMBL" id="CP089984">
    <property type="protein sequence ID" value="WXB11483.1"/>
    <property type="molecule type" value="Genomic_DNA"/>
</dbReference>
<dbReference type="InterPro" id="IPR013815">
    <property type="entry name" value="ATP_grasp_subdomain_1"/>
</dbReference>
<dbReference type="InterPro" id="IPR011761">
    <property type="entry name" value="ATP-grasp"/>
</dbReference>
<keyword evidence="3 10" id="KW-0436">Ligase</keyword>
<feature type="domain" description="ATP-grasp" evidence="12">
    <location>
        <begin position="106"/>
        <end position="315"/>
    </location>
</feature>
<dbReference type="Gene3D" id="3.30.1490.20">
    <property type="entry name" value="ATP-grasp fold, A domain"/>
    <property type="match status" value="1"/>
</dbReference>
<evidence type="ECO:0000256" key="8">
    <source>
        <dbReference type="ARBA" id="ARBA00042242"/>
    </source>
</evidence>
<dbReference type="SUPFAM" id="SSF56059">
    <property type="entry name" value="Glutathione synthetase ATP-binding domain-like"/>
    <property type="match status" value="1"/>
</dbReference>
<dbReference type="HAMAP" id="MF_00138">
    <property type="entry name" value="GARS"/>
    <property type="match status" value="1"/>
</dbReference>
<evidence type="ECO:0000313" key="14">
    <source>
        <dbReference type="Proteomes" id="UP001370348"/>
    </source>
</evidence>
<evidence type="ECO:0000256" key="7">
    <source>
        <dbReference type="ARBA" id="ARBA00038345"/>
    </source>
</evidence>
<dbReference type="SUPFAM" id="SSF51246">
    <property type="entry name" value="Rudiment single hybrid motif"/>
    <property type="match status" value="1"/>
</dbReference>
<dbReference type="InterPro" id="IPR000115">
    <property type="entry name" value="PRibGlycinamide_synth"/>
</dbReference>
<evidence type="ECO:0000259" key="12">
    <source>
        <dbReference type="PROSITE" id="PS50975"/>
    </source>
</evidence>
<proteinExistence type="inferred from homology"/>
<dbReference type="InterPro" id="IPR020562">
    <property type="entry name" value="PRibGlycinamide_synth_N"/>
</dbReference>
<evidence type="ECO:0000256" key="5">
    <source>
        <dbReference type="ARBA" id="ARBA00022755"/>
    </source>
</evidence>
<dbReference type="InterPro" id="IPR020561">
    <property type="entry name" value="PRibGlycinamid_synth_ATP-grasp"/>
</dbReference>
<evidence type="ECO:0000256" key="10">
    <source>
        <dbReference type="HAMAP-Rule" id="MF_00138"/>
    </source>
</evidence>
<organism evidence="13 14">
    <name type="scientific">Pendulispora albinea</name>
    <dbReference type="NCBI Taxonomy" id="2741071"/>
    <lineage>
        <taxon>Bacteria</taxon>
        <taxon>Pseudomonadati</taxon>
        <taxon>Myxococcota</taxon>
        <taxon>Myxococcia</taxon>
        <taxon>Myxococcales</taxon>
        <taxon>Sorangiineae</taxon>
        <taxon>Pendulisporaceae</taxon>
        <taxon>Pendulispora</taxon>
    </lineage>
</organism>
<sequence>METRVLVVGSGAREHALARVLAKQCDVVCAPGNAGTALSFRNANVPIDDLAGIVALAEREKVSLVVVGPELPLTLGLVDALSAKGILAFGPSKAAAQLEGSKAFMKRFLKRHGIPTADFAVFDDVAAAEAYVRAAARPLVVKTDGLAAGKGVVVATSTEQALLAVRQMMRDRIFGDAGSTVIIEELLAGEEASFHVLCDGERGIALPAAQDHKRVRDLDQGPNTGGMGAYAPAPIVTPEVHDVVMRTVVEPTLAGMKSEGTPFRGVLFVGLMIEAGVPRVLEFNVRFGDPETSVLMALSRIEGGGWYDLLAGAARGELPPSMQASTDGAALSVVMAAEGYPASVRTGDPIQGLDDPGNDQVHVLHAGTSRRDDGTVVTSGGRVLNVVARAASLQEAAALAYARVDAIHWPGEHHRRDIGRLALTKGN</sequence>
<keyword evidence="14" id="KW-1185">Reference proteome</keyword>
<comment type="similarity">
    <text evidence="7 10">Belongs to the GARS family.</text>
</comment>
<evidence type="ECO:0000256" key="4">
    <source>
        <dbReference type="ARBA" id="ARBA00022741"/>
    </source>
</evidence>
<evidence type="ECO:0000256" key="11">
    <source>
        <dbReference type="PROSITE-ProRule" id="PRU00409"/>
    </source>
</evidence>
<keyword evidence="5 10" id="KW-0658">Purine biosynthesis</keyword>
<keyword evidence="4 11" id="KW-0547">Nucleotide-binding</keyword>
<dbReference type="PANTHER" id="PTHR43472">
    <property type="entry name" value="PHOSPHORIBOSYLAMINE--GLYCINE LIGASE"/>
    <property type="match status" value="1"/>
</dbReference>
<dbReference type="PANTHER" id="PTHR43472:SF1">
    <property type="entry name" value="PHOSPHORIBOSYLAMINE--GLYCINE LIGASE, CHLOROPLASTIC"/>
    <property type="match status" value="1"/>
</dbReference>
<evidence type="ECO:0000256" key="3">
    <source>
        <dbReference type="ARBA" id="ARBA00022598"/>
    </source>
</evidence>
<dbReference type="EC" id="6.3.4.13" evidence="2 10"/>
<evidence type="ECO:0000256" key="9">
    <source>
        <dbReference type="ARBA" id="ARBA00042864"/>
    </source>
</evidence>
<dbReference type="InterPro" id="IPR020560">
    <property type="entry name" value="PRibGlycinamide_synth_C-dom"/>
</dbReference>
<dbReference type="GO" id="GO:0004637">
    <property type="term" value="F:phosphoribosylamine-glycine ligase activity"/>
    <property type="evidence" value="ECO:0007669"/>
    <property type="project" value="UniProtKB-EC"/>
</dbReference>
<accession>A0ABZ2LKK8</accession>
<name>A0ABZ2LKK8_9BACT</name>
<dbReference type="SUPFAM" id="SSF52440">
    <property type="entry name" value="PreATP-grasp domain"/>
    <property type="match status" value="1"/>
</dbReference>
<dbReference type="Pfam" id="PF02843">
    <property type="entry name" value="GARS_C"/>
    <property type="match status" value="1"/>
</dbReference>
<dbReference type="InterPro" id="IPR037123">
    <property type="entry name" value="PRibGlycinamide_synth_C_sf"/>
</dbReference>
<evidence type="ECO:0000256" key="2">
    <source>
        <dbReference type="ARBA" id="ARBA00013255"/>
    </source>
</evidence>
<reference evidence="13 14" key="1">
    <citation type="submission" date="2021-12" db="EMBL/GenBank/DDBJ databases">
        <title>Discovery of the Pendulisporaceae a myxobacterial family with distinct sporulation behavior and unique specialized metabolism.</title>
        <authorList>
            <person name="Garcia R."/>
            <person name="Popoff A."/>
            <person name="Bader C.D."/>
            <person name="Loehr J."/>
            <person name="Walesch S."/>
            <person name="Walt C."/>
            <person name="Boldt J."/>
            <person name="Bunk B."/>
            <person name="Haeckl F.J.F.P.J."/>
            <person name="Gunesch A.P."/>
            <person name="Birkelbach J."/>
            <person name="Nuebel U."/>
            <person name="Pietschmann T."/>
            <person name="Bach T."/>
            <person name="Mueller R."/>
        </authorList>
    </citation>
    <scope>NUCLEOTIDE SEQUENCE [LARGE SCALE GENOMIC DNA]</scope>
    <source>
        <strain evidence="13 14">MSr11954</strain>
    </source>
</reference>
<dbReference type="Gene3D" id="3.90.600.10">
    <property type="entry name" value="Phosphoribosylglycinamide synthetase, C-terminal domain"/>
    <property type="match status" value="1"/>
</dbReference>
<dbReference type="InterPro" id="IPR011054">
    <property type="entry name" value="Rudment_hybrid_motif"/>
</dbReference>
<dbReference type="Pfam" id="PF02844">
    <property type="entry name" value="GARS_N"/>
    <property type="match status" value="1"/>
</dbReference>
<evidence type="ECO:0000313" key="13">
    <source>
        <dbReference type="EMBL" id="WXB11483.1"/>
    </source>
</evidence>
<dbReference type="Gene3D" id="3.40.50.20">
    <property type="match status" value="1"/>
</dbReference>
<protein>
    <recommendedName>
        <fullName evidence="2 10">Phosphoribosylamine--glycine ligase</fullName>
        <ecNumber evidence="2 10">6.3.4.13</ecNumber>
    </recommendedName>
    <alternativeName>
        <fullName evidence="10">GARS</fullName>
    </alternativeName>
    <alternativeName>
        <fullName evidence="8 10">Glycinamide ribonucleotide synthetase</fullName>
    </alternativeName>
    <alternativeName>
        <fullName evidence="9 10">Phosphoribosylglycinamide synthetase</fullName>
    </alternativeName>
</protein>
<evidence type="ECO:0000256" key="1">
    <source>
        <dbReference type="ARBA" id="ARBA00005174"/>
    </source>
</evidence>
<comment type="catalytic activity">
    <reaction evidence="10">
        <text>5-phospho-beta-D-ribosylamine + glycine + ATP = N(1)-(5-phospho-beta-D-ribosyl)glycinamide + ADP + phosphate + H(+)</text>
        <dbReference type="Rhea" id="RHEA:17453"/>
        <dbReference type="ChEBI" id="CHEBI:15378"/>
        <dbReference type="ChEBI" id="CHEBI:30616"/>
        <dbReference type="ChEBI" id="CHEBI:43474"/>
        <dbReference type="ChEBI" id="CHEBI:57305"/>
        <dbReference type="ChEBI" id="CHEBI:58681"/>
        <dbReference type="ChEBI" id="CHEBI:143788"/>
        <dbReference type="ChEBI" id="CHEBI:456216"/>
        <dbReference type="EC" id="6.3.4.13"/>
    </reaction>
</comment>
<comment type="pathway">
    <text evidence="1 10">Purine metabolism; IMP biosynthesis via de novo pathway; N(1)-(5-phospho-D-ribosyl)glycinamide from 5-phospho-alpha-D-ribose 1-diphosphate: step 2/2.</text>
</comment>
<dbReference type="PROSITE" id="PS50975">
    <property type="entry name" value="ATP_GRASP"/>
    <property type="match status" value="1"/>
</dbReference>
<dbReference type="SMART" id="SM01210">
    <property type="entry name" value="GARS_C"/>
    <property type="match status" value="1"/>
</dbReference>
<dbReference type="InterPro" id="IPR016185">
    <property type="entry name" value="PreATP-grasp_dom_sf"/>
</dbReference>
<keyword evidence="6 11" id="KW-0067">ATP-binding</keyword>